<accession>A0A5B7JSJ9</accession>
<gene>
    <name evidence="2" type="ORF">E2C01_095238</name>
</gene>
<protein>
    <submittedName>
        <fullName evidence="2">Uncharacterized protein</fullName>
    </submittedName>
</protein>
<comment type="caution">
    <text evidence="2">The sequence shown here is derived from an EMBL/GenBank/DDBJ whole genome shotgun (WGS) entry which is preliminary data.</text>
</comment>
<evidence type="ECO:0000313" key="3">
    <source>
        <dbReference type="Proteomes" id="UP000324222"/>
    </source>
</evidence>
<organism evidence="2 3">
    <name type="scientific">Portunus trituberculatus</name>
    <name type="common">Swimming crab</name>
    <name type="synonym">Neptunus trituberculatus</name>
    <dbReference type="NCBI Taxonomy" id="210409"/>
    <lineage>
        <taxon>Eukaryota</taxon>
        <taxon>Metazoa</taxon>
        <taxon>Ecdysozoa</taxon>
        <taxon>Arthropoda</taxon>
        <taxon>Crustacea</taxon>
        <taxon>Multicrustacea</taxon>
        <taxon>Malacostraca</taxon>
        <taxon>Eumalacostraca</taxon>
        <taxon>Eucarida</taxon>
        <taxon>Decapoda</taxon>
        <taxon>Pleocyemata</taxon>
        <taxon>Brachyura</taxon>
        <taxon>Eubrachyura</taxon>
        <taxon>Portunoidea</taxon>
        <taxon>Portunidae</taxon>
        <taxon>Portuninae</taxon>
        <taxon>Portunus</taxon>
    </lineage>
</organism>
<evidence type="ECO:0000313" key="2">
    <source>
        <dbReference type="EMBL" id="MPC99800.1"/>
    </source>
</evidence>
<evidence type="ECO:0000256" key="1">
    <source>
        <dbReference type="SAM" id="MobiDB-lite"/>
    </source>
</evidence>
<reference evidence="2 3" key="1">
    <citation type="submission" date="2019-05" db="EMBL/GenBank/DDBJ databases">
        <title>Another draft genome of Portunus trituberculatus and its Hox gene families provides insights of decapod evolution.</title>
        <authorList>
            <person name="Jeong J.-H."/>
            <person name="Song I."/>
            <person name="Kim S."/>
            <person name="Choi T."/>
            <person name="Kim D."/>
            <person name="Ryu S."/>
            <person name="Kim W."/>
        </authorList>
    </citation>
    <scope>NUCLEOTIDE SEQUENCE [LARGE SCALE GENOMIC DNA]</scope>
    <source>
        <tissue evidence="2">Muscle</tissue>
    </source>
</reference>
<feature type="compositionally biased region" description="Pro residues" evidence="1">
    <location>
        <begin position="1"/>
        <end position="22"/>
    </location>
</feature>
<dbReference type="EMBL" id="VSRR010119957">
    <property type="protein sequence ID" value="MPC99800.1"/>
    <property type="molecule type" value="Genomic_DNA"/>
</dbReference>
<keyword evidence="3" id="KW-1185">Reference proteome</keyword>
<dbReference type="AlphaFoldDB" id="A0A5B7JSJ9"/>
<sequence>MSPLAPPCHNPSPPSVPSPASSPPLVYASRLSTAPRPSRPATLIQTLHYEADRKRAGAVIGRLRELSKVQLDAIP</sequence>
<feature type="region of interest" description="Disordered" evidence="1">
    <location>
        <begin position="1"/>
        <end position="24"/>
    </location>
</feature>
<dbReference type="Proteomes" id="UP000324222">
    <property type="component" value="Unassembled WGS sequence"/>
</dbReference>
<name>A0A5B7JSJ9_PORTR</name>
<proteinExistence type="predicted"/>